<dbReference type="Proteomes" id="UP000770717">
    <property type="component" value="Unassembled WGS sequence"/>
</dbReference>
<sequence>MLHFHTFYSFSKPPRDCNDYWDEWKHCGSFKNRVHYYYTHGGSPVCQQWKEDYTACKQWEKSKSEAAKQALIRSERVRESQRHNGRPVWTMRKQPPADWHRPLDR</sequence>
<feature type="region of interest" description="Disordered" evidence="5">
    <location>
        <begin position="71"/>
        <end position="105"/>
    </location>
</feature>
<evidence type="ECO:0000313" key="6">
    <source>
        <dbReference type="EMBL" id="KAG9487501.1"/>
    </source>
</evidence>
<comment type="similarity">
    <text evidence="1">Belongs to the UPF0545 family.</text>
</comment>
<dbReference type="OrthoDB" id="5946508at2759"/>
<proteinExistence type="inferred from homology"/>
<organism evidence="6 7">
    <name type="scientific">Eleutherodactylus coqui</name>
    <name type="common">Puerto Rican coqui</name>
    <dbReference type="NCBI Taxonomy" id="57060"/>
    <lineage>
        <taxon>Eukaryota</taxon>
        <taxon>Metazoa</taxon>
        <taxon>Chordata</taxon>
        <taxon>Craniata</taxon>
        <taxon>Vertebrata</taxon>
        <taxon>Euteleostomi</taxon>
        <taxon>Amphibia</taxon>
        <taxon>Batrachia</taxon>
        <taxon>Anura</taxon>
        <taxon>Neobatrachia</taxon>
        <taxon>Hyloidea</taxon>
        <taxon>Eleutherodactylidae</taxon>
        <taxon>Eleutherodactylinae</taxon>
        <taxon>Eleutherodactylus</taxon>
        <taxon>Eleutherodactylus</taxon>
    </lineage>
</organism>
<dbReference type="PANTHER" id="PTHR28052:SF1">
    <property type="entry name" value="UPF0545 PROTEIN C22ORF39"/>
    <property type="match status" value="1"/>
</dbReference>
<reference evidence="6" key="1">
    <citation type="thesis" date="2020" institute="ProQuest LLC" country="789 East Eisenhower Parkway, Ann Arbor, MI, USA">
        <title>Comparative Genomics and Chromosome Evolution.</title>
        <authorList>
            <person name="Mudd A.B."/>
        </authorList>
    </citation>
    <scope>NUCLEOTIDE SEQUENCE</scope>
    <source>
        <strain evidence="6">HN-11 Male</strain>
        <tissue evidence="6">Kidney and liver</tissue>
    </source>
</reference>
<comment type="subcellular location">
    <subcellularLocation>
        <location evidence="2">Synaptic cleft</location>
    </subcellularLocation>
</comment>
<evidence type="ECO:0000256" key="5">
    <source>
        <dbReference type="SAM" id="MobiDB-lite"/>
    </source>
</evidence>
<dbReference type="AlphaFoldDB" id="A0A8J6FHL5"/>
<evidence type="ECO:0000313" key="7">
    <source>
        <dbReference type="Proteomes" id="UP000770717"/>
    </source>
</evidence>
<dbReference type="PANTHER" id="PTHR28052">
    <property type="entry name" value="UPF0545 PROTEIN C22ORF39"/>
    <property type="match status" value="1"/>
</dbReference>
<accession>A0A8J6FHL5</accession>
<evidence type="ECO:0000256" key="3">
    <source>
        <dbReference type="ARBA" id="ARBA00044072"/>
    </source>
</evidence>
<name>A0A8J6FHL5_ELECQ</name>
<feature type="compositionally biased region" description="Basic and acidic residues" evidence="5">
    <location>
        <begin position="73"/>
        <end position="82"/>
    </location>
</feature>
<dbReference type="EMBL" id="WNTK01000003">
    <property type="protein sequence ID" value="KAG9487501.1"/>
    <property type="molecule type" value="Genomic_DNA"/>
</dbReference>
<dbReference type="InterPro" id="IPR021475">
    <property type="entry name" value="Pants/Emi1-like"/>
</dbReference>
<dbReference type="Pfam" id="PF11326">
    <property type="entry name" value="PANTS-like"/>
    <property type="match status" value="1"/>
</dbReference>
<comment type="caution">
    <text evidence="6">The sequence shown here is derived from an EMBL/GenBank/DDBJ whole genome shotgun (WGS) entry which is preliminary data.</text>
</comment>
<evidence type="ECO:0000256" key="1">
    <source>
        <dbReference type="ARBA" id="ARBA00006412"/>
    </source>
</evidence>
<evidence type="ECO:0000256" key="4">
    <source>
        <dbReference type="ARBA" id="ARBA00044235"/>
    </source>
</evidence>
<evidence type="ECO:0000256" key="2">
    <source>
        <dbReference type="ARBA" id="ARBA00043942"/>
    </source>
</evidence>
<keyword evidence="7" id="KW-1185">Reference proteome</keyword>
<gene>
    <name evidence="6" type="ORF">GDO78_007388</name>
</gene>
<protein>
    <recommendedName>
        <fullName evidence="3">Synaptic plasticity regulator PANTS</fullName>
    </recommendedName>
    <alternativeName>
        <fullName evidence="4">Plasticity-associated neural transcript short</fullName>
    </alternativeName>
</protein>
<dbReference type="GO" id="GO:0043083">
    <property type="term" value="C:synaptic cleft"/>
    <property type="evidence" value="ECO:0007669"/>
    <property type="project" value="UniProtKB-SubCell"/>
</dbReference>